<dbReference type="STRING" id="137246.A0A401TYD5"/>
<proteinExistence type="predicted"/>
<dbReference type="Proteomes" id="UP000287033">
    <property type="component" value="Unassembled WGS sequence"/>
</dbReference>
<dbReference type="EMBL" id="BEZZ01229017">
    <property type="protein sequence ID" value="GCC47662.1"/>
    <property type="molecule type" value="Genomic_DNA"/>
</dbReference>
<gene>
    <name evidence="1" type="ORF">chiPu_0032159</name>
</gene>
<feature type="non-terminal residue" evidence="1">
    <location>
        <position position="54"/>
    </location>
</feature>
<keyword evidence="2" id="KW-1185">Reference proteome</keyword>
<protein>
    <submittedName>
        <fullName evidence="1">Uncharacterized protein</fullName>
    </submittedName>
</protein>
<name>A0A401TYD5_CHIPU</name>
<dbReference type="AlphaFoldDB" id="A0A401TYD5"/>
<evidence type="ECO:0000313" key="1">
    <source>
        <dbReference type="EMBL" id="GCC47662.1"/>
    </source>
</evidence>
<accession>A0A401TYD5</accession>
<evidence type="ECO:0000313" key="2">
    <source>
        <dbReference type="Proteomes" id="UP000287033"/>
    </source>
</evidence>
<comment type="caution">
    <text evidence="1">The sequence shown here is derived from an EMBL/GenBank/DDBJ whole genome shotgun (WGS) entry which is preliminary data.</text>
</comment>
<organism evidence="1 2">
    <name type="scientific">Chiloscyllium punctatum</name>
    <name type="common">Brownbanded bambooshark</name>
    <name type="synonym">Hemiscyllium punctatum</name>
    <dbReference type="NCBI Taxonomy" id="137246"/>
    <lineage>
        <taxon>Eukaryota</taxon>
        <taxon>Metazoa</taxon>
        <taxon>Chordata</taxon>
        <taxon>Craniata</taxon>
        <taxon>Vertebrata</taxon>
        <taxon>Chondrichthyes</taxon>
        <taxon>Elasmobranchii</taxon>
        <taxon>Galeomorphii</taxon>
        <taxon>Galeoidea</taxon>
        <taxon>Orectolobiformes</taxon>
        <taxon>Hemiscylliidae</taxon>
        <taxon>Chiloscyllium</taxon>
    </lineage>
</organism>
<sequence length="54" mass="6220">MVPSYLLTNLISLVGQVALQQMLHLERGLAPELQRRRLHQEQRDAKEKLKGKGK</sequence>
<reference evidence="1 2" key="1">
    <citation type="journal article" date="2018" name="Nat. Ecol. Evol.">
        <title>Shark genomes provide insights into elasmobranch evolution and the origin of vertebrates.</title>
        <authorList>
            <person name="Hara Y"/>
            <person name="Yamaguchi K"/>
            <person name="Onimaru K"/>
            <person name="Kadota M"/>
            <person name="Koyanagi M"/>
            <person name="Keeley SD"/>
            <person name="Tatsumi K"/>
            <person name="Tanaka K"/>
            <person name="Motone F"/>
            <person name="Kageyama Y"/>
            <person name="Nozu R"/>
            <person name="Adachi N"/>
            <person name="Nishimura O"/>
            <person name="Nakagawa R"/>
            <person name="Tanegashima C"/>
            <person name="Kiyatake I"/>
            <person name="Matsumoto R"/>
            <person name="Murakumo K"/>
            <person name="Nishida K"/>
            <person name="Terakita A"/>
            <person name="Kuratani S"/>
            <person name="Sato K"/>
            <person name="Hyodo S Kuraku.S."/>
        </authorList>
    </citation>
    <scope>NUCLEOTIDE SEQUENCE [LARGE SCALE GENOMIC DNA]</scope>
</reference>